<dbReference type="AlphaFoldDB" id="A0A381XZK9"/>
<protein>
    <recommendedName>
        <fullName evidence="3">Exonuclease VII small subunit</fullName>
    </recommendedName>
</protein>
<evidence type="ECO:0000313" key="2">
    <source>
        <dbReference type="EMBL" id="SVA70145.1"/>
    </source>
</evidence>
<sequence length="84" mass="9875">MKEKNLPDDINSKSLNELTELANKIIEKLENEKDLENSIDEYQKLLKLNNFIEKKFHKTNKEISEVTKSKIENIASKKNEKKIT</sequence>
<accession>A0A381XZK9</accession>
<name>A0A381XZK9_9ZZZZ</name>
<gene>
    <name evidence="2" type="ORF">METZ01_LOCUS122999</name>
</gene>
<feature type="coiled-coil region" evidence="1">
    <location>
        <begin position="12"/>
        <end position="55"/>
    </location>
</feature>
<dbReference type="GO" id="GO:0008855">
    <property type="term" value="F:exodeoxyribonuclease VII activity"/>
    <property type="evidence" value="ECO:0007669"/>
    <property type="project" value="InterPro"/>
</dbReference>
<evidence type="ECO:0000256" key="1">
    <source>
        <dbReference type="SAM" id="Coils"/>
    </source>
</evidence>
<dbReference type="GO" id="GO:0009318">
    <property type="term" value="C:exodeoxyribonuclease VII complex"/>
    <property type="evidence" value="ECO:0007669"/>
    <property type="project" value="InterPro"/>
</dbReference>
<dbReference type="EMBL" id="UINC01016941">
    <property type="protein sequence ID" value="SVA70145.1"/>
    <property type="molecule type" value="Genomic_DNA"/>
</dbReference>
<proteinExistence type="predicted"/>
<keyword evidence="1" id="KW-0175">Coiled coil</keyword>
<organism evidence="2">
    <name type="scientific">marine metagenome</name>
    <dbReference type="NCBI Taxonomy" id="408172"/>
    <lineage>
        <taxon>unclassified sequences</taxon>
        <taxon>metagenomes</taxon>
        <taxon>ecological metagenomes</taxon>
    </lineage>
</organism>
<dbReference type="GO" id="GO:0006308">
    <property type="term" value="P:DNA catabolic process"/>
    <property type="evidence" value="ECO:0007669"/>
    <property type="project" value="InterPro"/>
</dbReference>
<reference evidence="2" key="1">
    <citation type="submission" date="2018-05" db="EMBL/GenBank/DDBJ databases">
        <authorList>
            <person name="Lanie J.A."/>
            <person name="Ng W.-L."/>
            <person name="Kazmierczak K.M."/>
            <person name="Andrzejewski T.M."/>
            <person name="Davidsen T.M."/>
            <person name="Wayne K.J."/>
            <person name="Tettelin H."/>
            <person name="Glass J.I."/>
            <person name="Rusch D."/>
            <person name="Podicherti R."/>
            <person name="Tsui H.-C.T."/>
            <person name="Winkler M.E."/>
        </authorList>
    </citation>
    <scope>NUCLEOTIDE SEQUENCE</scope>
</reference>
<dbReference type="InterPro" id="IPR037004">
    <property type="entry name" value="Exonuc_VII_ssu_sf"/>
</dbReference>
<dbReference type="SUPFAM" id="SSF116842">
    <property type="entry name" value="XseB-like"/>
    <property type="match status" value="1"/>
</dbReference>
<evidence type="ECO:0008006" key="3">
    <source>
        <dbReference type="Google" id="ProtNLM"/>
    </source>
</evidence>